<keyword evidence="7" id="KW-0479">Metal-binding</keyword>
<feature type="transmembrane region" description="Helical" evidence="9">
    <location>
        <begin position="135"/>
        <end position="154"/>
    </location>
</feature>
<keyword evidence="3 9" id="KW-0812">Transmembrane</keyword>
<reference evidence="11 12" key="1">
    <citation type="submission" date="2013-09" db="EMBL/GenBank/DDBJ databases">
        <title>Whole genome shotgun sequence of Vibrio azureus NBRC 104587.</title>
        <authorList>
            <person name="Isaki S."/>
            <person name="Hosoyama A."/>
            <person name="Numata M."/>
            <person name="Hashimoto M."/>
            <person name="Hosoyama Y."/>
            <person name="Tsuchikane K."/>
            <person name="Noguchi M."/>
            <person name="Hirakata S."/>
            <person name="Ichikawa N."/>
            <person name="Ohji S."/>
            <person name="Yamazoe A."/>
            <person name="Fujita N."/>
        </authorList>
    </citation>
    <scope>NUCLEOTIDE SEQUENCE [LARGE SCALE GENOMIC DNA]</scope>
    <source>
        <strain evidence="11 12">NBRC 104587</strain>
    </source>
</reference>
<evidence type="ECO:0000256" key="1">
    <source>
        <dbReference type="ARBA" id="ARBA00004651"/>
    </source>
</evidence>
<evidence type="ECO:0000313" key="12">
    <source>
        <dbReference type="Proteomes" id="UP000016567"/>
    </source>
</evidence>
<dbReference type="InterPro" id="IPR012160">
    <property type="entry name" value="LtaS-like"/>
</dbReference>
<feature type="binding site" evidence="7">
    <location>
        <position position="432"/>
    </location>
    <ligand>
        <name>substrate</name>
    </ligand>
</feature>
<dbReference type="CDD" id="cd16015">
    <property type="entry name" value="LTA_synthase"/>
    <property type="match status" value="1"/>
</dbReference>
<feature type="transmembrane region" description="Helical" evidence="9">
    <location>
        <begin position="174"/>
        <end position="193"/>
    </location>
</feature>
<name>U3AM17_9VIBR</name>
<keyword evidence="4 9" id="KW-1133">Transmembrane helix</keyword>
<dbReference type="InterPro" id="IPR050448">
    <property type="entry name" value="OpgB/LTA_synthase_biosynth"/>
</dbReference>
<dbReference type="Proteomes" id="UP000016567">
    <property type="component" value="Unassembled WGS sequence"/>
</dbReference>
<feature type="transmembrane region" description="Helical" evidence="9">
    <location>
        <begin position="62"/>
        <end position="81"/>
    </location>
</feature>
<evidence type="ECO:0000256" key="5">
    <source>
        <dbReference type="ARBA" id="ARBA00023136"/>
    </source>
</evidence>
<evidence type="ECO:0000256" key="2">
    <source>
        <dbReference type="ARBA" id="ARBA00022475"/>
    </source>
</evidence>
<dbReference type="AlphaFoldDB" id="U3AM17"/>
<comment type="caution">
    <text evidence="11">The sequence shown here is derived from an EMBL/GenBank/DDBJ whole genome shotgun (WGS) entry which is preliminary data.</text>
</comment>
<dbReference type="PANTHER" id="PTHR47371">
    <property type="entry name" value="LIPOTEICHOIC ACID SYNTHASE"/>
    <property type="match status" value="1"/>
</dbReference>
<dbReference type="SUPFAM" id="SSF53649">
    <property type="entry name" value="Alkaline phosphatase-like"/>
    <property type="match status" value="1"/>
</dbReference>
<gene>
    <name evidence="11" type="ORF">VAZ01S_008_00640</name>
</gene>
<feature type="transmembrane region" description="Helical" evidence="9">
    <location>
        <begin position="6"/>
        <end position="28"/>
    </location>
</feature>
<keyword evidence="12" id="KW-1185">Reference proteome</keyword>
<comment type="subcellular location">
    <subcellularLocation>
        <location evidence="1">Cell membrane</location>
        <topology evidence="1">Multi-pass membrane protein</topology>
    </subcellularLocation>
</comment>
<dbReference type="InterPro" id="IPR000917">
    <property type="entry name" value="Sulfatase_N"/>
</dbReference>
<dbReference type="PANTHER" id="PTHR47371:SF3">
    <property type="entry name" value="PHOSPHOGLYCEROL TRANSFERASE I"/>
    <property type="match status" value="1"/>
</dbReference>
<evidence type="ECO:0000256" key="6">
    <source>
        <dbReference type="PIRSR" id="PIRSR005091-1"/>
    </source>
</evidence>
<evidence type="ECO:0000259" key="10">
    <source>
        <dbReference type="Pfam" id="PF00884"/>
    </source>
</evidence>
<dbReference type="Gene3D" id="3.40.720.10">
    <property type="entry name" value="Alkaline Phosphatase, subunit A"/>
    <property type="match status" value="1"/>
</dbReference>
<keyword evidence="7" id="KW-0464">Manganese</keyword>
<dbReference type="GO" id="GO:0046872">
    <property type="term" value="F:metal ion binding"/>
    <property type="evidence" value="ECO:0007669"/>
    <property type="project" value="UniProtKB-KW"/>
</dbReference>
<evidence type="ECO:0000256" key="4">
    <source>
        <dbReference type="ARBA" id="ARBA00022989"/>
    </source>
</evidence>
<accession>U3AM17</accession>
<evidence type="ECO:0000256" key="3">
    <source>
        <dbReference type="ARBA" id="ARBA00022692"/>
    </source>
</evidence>
<dbReference type="GO" id="GO:0005886">
    <property type="term" value="C:plasma membrane"/>
    <property type="evidence" value="ECO:0007669"/>
    <property type="project" value="UniProtKB-SubCell"/>
</dbReference>
<feature type="binding site" evidence="8">
    <location>
        <position position="486"/>
    </location>
    <ligand>
        <name>Mn(2+)</name>
        <dbReference type="ChEBI" id="CHEBI:29035"/>
    </ligand>
</feature>
<dbReference type="PIRSF" id="PIRSF005091">
    <property type="entry name" value="Mmb_sulf_HI1246"/>
    <property type="match status" value="1"/>
</dbReference>
<evidence type="ECO:0000256" key="8">
    <source>
        <dbReference type="PIRSR" id="PIRSR005091-3"/>
    </source>
</evidence>
<evidence type="ECO:0000256" key="9">
    <source>
        <dbReference type="SAM" id="Phobius"/>
    </source>
</evidence>
<dbReference type="STRING" id="1219077.VAZ01S_008_00640"/>
<sequence length="635" mass="72324">MPPKKLSLSYFLSLAKMLIMLVLTYGVIRAGFFFYNQINFETLSSTTILSAFLHGIRFDLSAILAVNIPVILLVFLLPLFFRNQSRGLKLLQVSFWLVNTPFIIFSFIDILYYPFTGKRNGLEVFDLWFDIKDQIGQLFAQYALISLGFTVALISIIRISQCKPSKYTISRSKYAFLFLFTAVVVVLGIRGGLQTKPLKTYHALAWPSANSGDITLNSTLVLLKREKTNLNKKNWFATDELAYQAIKPKVNSASTRIYKGTEKPNVVIIILESYSLEFVKDLPTHASYTPFLKSLAEKGLYFENGFANGRASIDAVPSIHWGIPKLMNSTFVRSEYVSDKLYGLPEIMQNHGYQSMFFHGAKNGSMFFDITAEQLGFDNYYGRTQYDKDNPNHTDFDGKWGIFDEPFLQYAAQVMGQVNQPFLSTIFTISNHNPFTLPKEYRETLAVDDPAMIRTVRYADIALQKFFATAEKMPWYDNTLFVITADHTGENVDSEFATQLGNHRIPVLLYTPNKTIGAFKSDKIVQQIDIPATVLDYVGLMDQEKDKLLPFGQSMLARDTVGRALFFENNQHILLHGNSVTSMQVENDQINTEKLNEFLMQVQSDDTITPEELQKHLKAYIQIYNNGLVDNSFFK</sequence>
<dbReference type="eggNOG" id="COG1368">
    <property type="taxonomic scope" value="Bacteria"/>
</dbReference>
<feature type="active site" evidence="6">
    <location>
        <position position="312"/>
    </location>
</feature>
<evidence type="ECO:0000313" key="11">
    <source>
        <dbReference type="EMBL" id="GAD74322.1"/>
    </source>
</evidence>
<dbReference type="EMBL" id="BATL01000008">
    <property type="protein sequence ID" value="GAD74322.1"/>
    <property type="molecule type" value="Genomic_DNA"/>
</dbReference>
<dbReference type="Gene3D" id="3.30.1120.80">
    <property type="match status" value="1"/>
</dbReference>
<organism evidence="11 12">
    <name type="scientific">Vibrio azureus NBRC 104587</name>
    <dbReference type="NCBI Taxonomy" id="1219077"/>
    <lineage>
        <taxon>Bacteria</taxon>
        <taxon>Pseudomonadati</taxon>
        <taxon>Pseudomonadota</taxon>
        <taxon>Gammaproteobacteria</taxon>
        <taxon>Vibrionales</taxon>
        <taxon>Vibrionaceae</taxon>
        <taxon>Vibrio</taxon>
    </lineage>
</organism>
<dbReference type="InterPro" id="IPR017850">
    <property type="entry name" value="Alkaline_phosphatase_core_sf"/>
</dbReference>
<protein>
    <recommendedName>
        <fullName evidence="10">Sulfatase N-terminal domain-containing protein</fullName>
    </recommendedName>
</protein>
<feature type="binding site" evidence="8">
    <location>
        <position position="487"/>
    </location>
    <ligand>
        <name>Mn(2+)</name>
        <dbReference type="ChEBI" id="CHEBI:29035"/>
    </ligand>
</feature>
<keyword evidence="5 9" id="KW-0472">Membrane</keyword>
<evidence type="ECO:0000256" key="7">
    <source>
        <dbReference type="PIRSR" id="PIRSR005091-2"/>
    </source>
</evidence>
<keyword evidence="2" id="KW-1003">Cell membrane</keyword>
<feature type="domain" description="Sulfatase N-terminal" evidence="10">
    <location>
        <begin position="264"/>
        <end position="539"/>
    </location>
</feature>
<feature type="transmembrane region" description="Helical" evidence="9">
    <location>
        <begin position="93"/>
        <end position="115"/>
    </location>
</feature>
<feature type="binding site" evidence="8">
    <location>
        <position position="272"/>
    </location>
    <ligand>
        <name>Mn(2+)</name>
        <dbReference type="ChEBI" id="CHEBI:29035"/>
    </ligand>
</feature>
<proteinExistence type="predicted"/>
<dbReference type="Pfam" id="PF00884">
    <property type="entry name" value="Sulfatase"/>
    <property type="match status" value="1"/>
</dbReference>